<dbReference type="GO" id="GO:0042802">
    <property type="term" value="F:identical protein binding"/>
    <property type="evidence" value="ECO:0007669"/>
    <property type="project" value="InterPro"/>
</dbReference>
<evidence type="ECO:0000256" key="13">
    <source>
        <dbReference type="SAM" id="Phobius"/>
    </source>
</evidence>
<feature type="transmembrane region" description="Helical" evidence="13">
    <location>
        <begin position="57"/>
        <end position="83"/>
    </location>
</feature>
<keyword evidence="7" id="KW-0630">Potassium</keyword>
<comment type="subcellular location">
    <subcellularLocation>
        <location evidence="1">Endomembrane system</location>
        <topology evidence="1">Multi-pass membrane protein</topology>
    </subcellularLocation>
</comment>
<accession>C3XU22</accession>
<dbReference type="PANTHER" id="PTHR12454">
    <property type="entry name" value="TRIMERIC INTRACELLULAR CATION CHANNEL"/>
    <property type="match status" value="1"/>
</dbReference>
<dbReference type="Pfam" id="PF05197">
    <property type="entry name" value="TRIC"/>
    <property type="match status" value="1"/>
</dbReference>
<reference evidence="14" key="1">
    <citation type="journal article" date="2008" name="Nature">
        <title>The amphioxus genome and the evolution of the chordate karyotype.</title>
        <authorList>
            <consortium name="US DOE Joint Genome Institute (JGI-PGF)"/>
            <person name="Putnam N.H."/>
            <person name="Butts T."/>
            <person name="Ferrier D.E.K."/>
            <person name="Furlong R.F."/>
            <person name="Hellsten U."/>
            <person name="Kawashima T."/>
            <person name="Robinson-Rechavi M."/>
            <person name="Shoguchi E."/>
            <person name="Terry A."/>
            <person name="Yu J.-K."/>
            <person name="Benito-Gutierrez E.L."/>
            <person name="Dubchak I."/>
            <person name="Garcia-Fernandez J."/>
            <person name="Gibson-Brown J.J."/>
            <person name="Grigoriev I.V."/>
            <person name="Horton A.C."/>
            <person name="de Jong P.J."/>
            <person name="Jurka J."/>
            <person name="Kapitonov V.V."/>
            <person name="Kohara Y."/>
            <person name="Kuroki Y."/>
            <person name="Lindquist E."/>
            <person name="Lucas S."/>
            <person name="Osoegawa K."/>
            <person name="Pennacchio L.A."/>
            <person name="Salamov A.A."/>
            <person name="Satou Y."/>
            <person name="Sauka-Spengler T."/>
            <person name="Schmutz J."/>
            <person name="Shin-I T."/>
            <person name="Toyoda A."/>
            <person name="Bronner-Fraser M."/>
            <person name="Fujiyama A."/>
            <person name="Holland L.Z."/>
            <person name="Holland P.W.H."/>
            <person name="Satoh N."/>
            <person name="Rokhsar D.S."/>
        </authorList>
    </citation>
    <scope>NUCLEOTIDE SEQUENCE [LARGE SCALE GENOMIC DNA]</scope>
    <source>
        <strain evidence="14">S238N-H82</strain>
        <tissue evidence="14">Testes</tissue>
    </source>
</reference>
<dbReference type="STRING" id="7739.C3XU22"/>
<evidence type="ECO:0000256" key="9">
    <source>
        <dbReference type="ARBA" id="ARBA00023065"/>
    </source>
</evidence>
<evidence type="ECO:0000256" key="5">
    <source>
        <dbReference type="ARBA" id="ARBA00022692"/>
    </source>
</evidence>
<evidence type="ECO:0008006" key="15">
    <source>
        <dbReference type="Google" id="ProtNLM"/>
    </source>
</evidence>
<evidence type="ECO:0000256" key="1">
    <source>
        <dbReference type="ARBA" id="ARBA00004127"/>
    </source>
</evidence>
<dbReference type="GO" id="GO:0016020">
    <property type="term" value="C:membrane"/>
    <property type="evidence" value="ECO:0007669"/>
    <property type="project" value="InterPro"/>
</dbReference>
<keyword evidence="6" id="KW-0631">Potassium channel</keyword>
<evidence type="ECO:0000313" key="14">
    <source>
        <dbReference type="EMBL" id="EEN68396.1"/>
    </source>
</evidence>
<dbReference type="PANTHER" id="PTHR12454:SF11">
    <property type="entry name" value="GH25683P"/>
    <property type="match status" value="1"/>
</dbReference>
<keyword evidence="9" id="KW-0406">Ion transport</keyword>
<dbReference type="InParanoid" id="C3XU22"/>
<keyword evidence="4" id="KW-0633">Potassium transport</keyword>
<name>C3XU22_BRAFL</name>
<dbReference type="AlphaFoldDB" id="C3XU22"/>
<evidence type="ECO:0000256" key="2">
    <source>
        <dbReference type="ARBA" id="ARBA00005766"/>
    </source>
</evidence>
<dbReference type="EMBL" id="GG666464">
    <property type="protein sequence ID" value="EEN68396.1"/>
    <property type="molecule type" value="Genomic_DNA"/>
</dbReference>
<keyword evidence="11" id="KW-0407">Ion channel</keyword>
<evidence type="ECO:0000256" key="3">
    <source>
        <dbReference type="ARBA" id="ARBA00022448"/>
    </source>
</evidence>
<dbReference type="GO" id="GO:0005267">
    <property type="term" value="F:potassium channel activity"/>
    <property type="evidence" value="ECO:0007669"/>
    <property type="project" value="UniProtKB-KW"/>
</dbReference>
<protein>
    <recommendedName>
        <fullName evidence="15">Trimeric intracellular cation channel type A</fullName>
    </recommendedName>
</protein>
<sequence>MEGPDLGAFSFGLDDLAEAFASLSMFPLFEIAHYILMCQAVRSDSGNVVVFWTKHPLANWVCCMLMCSAGGFISSLLLGLPLIGPLSKTPNVLLSSAIWYLEFYAPFDLFHKAVTFLPIKLVVVSLKEIRRAHKVPDGIATAAKVHPHGYVAHVVIACVKGAGSGFMLNFQRLVRGKWSPETNQILHPTVVLKECLISAILFTLPTGVLPINQDQLLLLTGIAMVIVKVTLTLTNVGDPFKPIENVLCMPIFGKAEVMAAEKKKKE</sequence>
<keyword evidence="5 13" id="KW-0812">Transmembrane</keyword>
<evidence type="ECO:0000256" key="6">
    <source>
        <dbReference type="ARBA" id="ARBA00022826"/>
    </source>
</evidence>
<dbReference type="InterPro" id="IPR007866">
    <property type="entry name" value="TRIC_channel"/>
</dbReference>
<comment type="similarity">
    <text evidence="2">Belongs to the TMEM38 family.</text>
</comment>
<organism>
    <name type="scientific">Branchiostoma floridae</name>
    <name type="common">Florida lancelet</name>
    <name type="synonym">Amphioxus</name>
    <dbReference type="NCBI Taxonomy" id="7739"/>
    <lineage>
        <taxon>Eukaryota</taxon>
        <taxon>Metazoa</taxon>
        <taxon>Chordata</taxon>
        <taxon>Cephalochordata</taxon>
        <taxon>Leptocardii</taxon>
        <taxon>Amphioxiformes</taxon>
        <taxon>Branchiostomatidae</taxon>
        <taxon>Branchiostoma</taxon>
    </lineage>
</organism>
<evidence type="ECO:0000256" key="7">
    <source>
        <dbReference type="ARBA" id="ARBA00022958"/>
    </source>
</evidence>
<keyword evidence="3" id="KW-0813">Transport</keyword>
<keyword evidence="8 13" id="KW-1133">Transmembrane helix</keyword>
<gene>
    <name evidence="14" type="ORF">BRAFLDRAFT_280129</name>
</gene>
<dbReference type="GO" id="GO:0012505">
    <property type="term" value="C:endomembrane system"/>
    <property type="evidence" value="ECO:0007669"/>
    <property type="project" value="UniProtKB-SubCell"/>
</dbReference>
<evidence type="ECO:0000256" key="10">
    <source>
        <dbReference type="ARBA" id="ARBA00023136"/>
    </source>
</evidence>
<comment type="subunit">
    <text evidence="12">Homotrimer; conformation seems to be controled by binding to diacylglycerol (DAG).</text>
</comment>
<evidence type="ECO:0000256" key="8">
    <source>
        <dbReference type="ARBA" id="ARBA00022989"/>
    </source>
</evidence>
<proteinExistence type="inferred from homology"/>
<feature type="transmembrane region" description="Helical" evidence="13">
    <location>
        <begin position="20"/>
        <end position="36"/>
    </location>
</feature>
<evidence type="ECO:0000256" key="11">
    <source>
        <dbReference type="ARBA" id="ARBA00023303"/>
    </source>
</evidence>
<evidence type="ECO:0000256" key="12">
    <source>
        <dbReference type="ARBA" id="ARBA00047059"/>
    </source>
</evidence>
<evidence type="ECO:0000256" key="4">
    <source>
        <dbReference type="ARBA" id="ARBA00022538"/>
    </source>
</evidence>
<dbReference type="eggNOG" id="KOG3944">
    <property type="taxonomic scope" value="Eukaryota"/>
</dbReference>
<keyword evidence="10 13" id="KW-0472">Membrane</keyword>